<dbReference type="EMBL" id="BK015882">
    <property type="protein sequence ID" value="DAD71489.1"/>
    <property type="molecule type" value="Genomic_DNA"/>
</dbReference>
<protein>
    <submittedName>
        <fullName evidence="1">Uncharacterized protein</fullName>
    </submittedName>
</protein>
<sequence length="85" mass="10213">MNAKYLGKTLDDNGDAVHLFYEYRGHEYMITDEHNGYSETVRSKHLWEQQRIDDMIAEEEKRKNLPEENKQGFTLDEIFQLMGWD</sequence>
<evidence type="ECO:0000313" key="1">
    <source>
        <dbReference type="EMBL" id="DAD71489.1"/>
    </source>
</evidence>
<organism evidence="1">
    <name type="scientific">Siphoviridae sp. ctsf32</name>
    <dbReference type="NCBI Taxonomy" id="2827594"/>
    <lineage>
        <taxon>Viruses</taxon>
        <taxon>Duplodnaviria</taxon>
        <taxon>Heunggongvirae</taxon>
        <taxon>Uroviricota</taxon>
        <taxon>Caudoviricetes</taxon>
    </lineage>
</organism>
<name>A0A8S5LNB2_9CAUD</name>
<reference evidence="1" key="1">
    <citation type="journal article" date="2021" name="Proc. Natl. Acad. Sci. U.S.A.">
        <title>A Catalog of Tens of Thousands of Viruses from Human Metagenomes Reveals Hidden Associations with Chronic Diseases.</title>
        <authorList>
            <person name="Tisza M.J."/>
            <person name="Buck C.B."/>
        </authorList>
    </citation>
    <scope>NUCLEOTIDE SEQUENCE</scope>
    <source>
        <strain evidence="1">Ctsf32</strain>
    </source>
</reference>
<accession>A0A8S5LNB2</accession>
<proteinExistence type="predicted"/>